<gene>
    <name evidence="3" type="ORF">CELE_T13C5.9</name>
    <name evidence="3 5" type="ORF">T13C5.9</name>
</gene>
<dbReference type="Pfam" id="PF03380">
    <property type="entry name" value="DUF282"/>
    <property type="match status" value="1"/>
</dbReference>
<evidence type="ECO:0000256" key="1">
    <source>
        <dbReference type="SAM" id="MobiDB-lite"/>
    </source>
</evidence>
<evidence type="ECO:0000313" key="5">
    <source>
        <dbReference type="WormBase" id="T13C5.9"/>
    </source>
</evidence>
<dbReference type="InterPro" id="IPR005044">
    <property type="entry name" value="DUF282_CAE_spp"/>
</dbReference>
<dbReference type="RefSeq" id="NP_001257039.1">
    <property type="nucleotide sequence ID" value="NM_001270110.1"/>
</dbReference>
<dbReference type="AGR" id="WB:WBGene00195168"/>
<dbReference type="EMBL" id="BX284606">
    <property type="protein sequence ID" value="CCD64560.1"/>
    <property type="molecule type" value="Genomic_DNA"/>
</dbReference>
<dbReference type="PaxDb" id="6239-T13C5.9"/>
<reference evidence="3 4" key="1">
    <citation type="journal article" date="1998" name="Science">
        <title>Genome sequence of the nematode C. elegans: a platform for investigating biology.</title>
        <authorList>
            <consortium name="The C. elegans sequencing consortium"/>
            <person name="Sulson J.E."/>
            <person name="Waterston R."/>
        </authorList>
    </citation>
    <scope>NUCLEOTIDE SEQUENCE [LARGE SCALE GENOMIC DNA]</scope>
    <source>
        <strain evidence="3 4">Bristol N2</strain>
    </source>
</reference>
<dbReference type="PANTHER" id="PTHR47921:SF1">
    <property type="entry name" value="C6 DOMAIN-CONTAINING PROTEIN-RELATED"/>
    <property type="match status" value="1"/>
</dbReference>
<feature type="chain" id="PRO_5003196705" evidence="2">
    <location>
        <begin position="19"/>
        <end position="190"/>
    </location>
</feature>
<keyword evidence="2" id="KW-0732">Signal</keyword>
<feature type="signal peptide" evidence="2">
    <location>
        <begin position="1"/>
        <end position="18"/>
    </location>
</feature>
<dbReference type="HOGENOM" id="CLU_077488_0_0_1"/>
<evidence type="ECO:0000313" key="3">
    <source>
        <dbReference type="EMBL" id="CCD64560.1"/>
    </source>
</evidence>
<dbReference type="eggNOG" id="ENOG502TIAS">
    <property type="taxonomic scope" value="Eukaryota"/>
</dbReference>
<dbReference type="AlphaFoldDB" id="E5QCE5"/>
<dbReference type="OMA" id="CSTVVIC"/>
<keyword evidence="4" id="KW-1185">Reference proteome</keyword>
<dbReference type="Bgee" id="WBGene00195168">
    <property type="expression patterns" value="Expressed in larva and 1 other cell type or tissue"/>
</dbReference>
<dbReference type="PhylomeDB" id="E5QCE5"/>
<dbReference type="InParanoid" id="E5QCE5"/>
<proteinExistence type="predicted"/>
<dbReference type="GeneID" id="13220956"/>
<dbReference type="KEGG" id="cel:CELE_T13C5.9"/>
<dbReference type="CTD" id="13220956"/>
<sequence>MHFQRSITVCVLLKYTLACIPTQQVDSNSPGGTGGTGGTGGNGVTTTSALSTTTASTTTTTTTIATTTTTVTEEPFPCTVCQKAYDTSCKGFGIPNLLQWCPTAAELGIKYIVGLLPLFPFLPSDTCSTVVICPLGTTVFYSFLGLETPGVSPIIAWCKQSGPDAGNWFTGTEFLKFQLVSLVCRPIISG</sequence>
<dbReference type="PANTHER" id="PTHR47921">
    <property type="entry name" value="PROTEIN CBG14847-RELATED"/>
    <property type="match status" value="1"/>
</dbReference>
<organism evidence="3 4">
    <name type="scientific">Caenorhabditis elegans</name>
    <dbReference type="NCBI Taxonomy" id="6239"/>
    <lineage>
        <taxon>Eukaryota</taxon>
        <taxon>Metazoa</taxon>
        <taxon>Ecdysozoa</taxon>
        <taxon>Nematoda</taxon>
        <taxon>Chromadorea</taxon>
        <taxon>Rhabditida</taxon>
        <taxon>Rhabditina</taxon>
        <taxon>Rhabditomorpha</taxon>
        <taxon>Rhabditoidea</taxon>
        <taxon>Rhabditidae</taxon>
        <taxon>Peloderinae</taxon>
        <taxon>Caenorhabditis</taxon>
    </lineage>
</organism>
<dbReference type="WormBase" id="T13C5.9">
    <property type="protein sequence ID" value="CE45142"/>
    <property type="gene ID" value="WBGene00195168"/>
</dbReference>
<feature type="compositionally biased region" description="Gly residues" evidence="1">
    <location>
        <begin position="31"/>
        <end position="43"/>
    </location>
</feature>
<accession>E5QCE5</accession>
<evidence type="ECO:0000313" key="4">
    <source>
        <dbReference type="Proteomes" id="UP000001940"/>
    </source>
</evidence>
<protein>
    <submittedName>
        <fullName evidence="3">Secreted protein</fullName>
    </submittedName>
</protein>
<evidence type="ECO:0000256" key="2">
    <source>
        <dbReference type="SAM" id="SignalP"/>
    </source>
</evidence>
<name>E5QCE5_CAEEL</name>
<dbReference type="Proteomes" id="UP000001940">
    <property type="component" value="Chromosome X"/>
</dbReference>
<feature type="region of interest" description="Disordered" evidence="1">
    <location>
        <begin position="28"/>
        <end position="52"/>
    </location>
</feature>